<dbReference type="GO" id="GO:0005524">
    <property type="term" value="F:ATP binding"/>
    <property type="evidence" value="ECO:0007669"/>
    <property type="project" value="UniProtKB-UniRule"/>
</dbReference>
<evidence type="ECO:0000313" key="9">
    <source>
        <dbReference type="Proteomes" id="UP000265618"/>
    </source>
</evidence>
<evidence type="ECO:0000256" key="1">
    <source>
        <dbReference type="ARBA" id="ARBA00022741"/>
    </source>
</evidence>
<comment type="similarity">
    <text evidence="3 4">Belongs to the TRAFAC class myosin-kinesin ATPase superfamily. Kinesin family.</text>
</comment>
<feature type="non-terminal residue" evidence="8">
    <location>
        <position position="1"/>
    </location>
</feature>
<dbReference type="InterPro" id="IPR036961">
    <property type="entry name" value="Kinesin_motor_dom_sf"/>
</dbReference>
<dbReference type="InterPro" id="IPR001752">
    <property type="entry name" value="Kinesin_motor_dom"/>
</dbReference>
<organism evidence="8 9">
    <name type="scientific">Kipferlia bialata</name>
    <dbReference type="NCBI Taxonomy" id="797122"/>
    <lineage>
        <taxon>Eukaryota</taxon>
        <taxon>Metamonada</taxon>
        <taxon>Carpediemonas-like organisms</taxon>
        <taxon>Kipferlia</taxon>
    </lineage>
</organism>
<proteinExistence type="inferred from homology"/>
<reference evidence="8 9" key="1">
    <citation type="journal article" date="2018" name="PLoS ONE">
        <title>The draft genome of Kipferlia bialata reveals reductive genome evolution in fornicate parasites.</title>
        <authorList>
            <person name="Tanifuji G."/>
            <person name="Takabayashi S."/>
            <person name="Kume K."/>
            <person name="Takagi M."/>
            <person name="Nakayama T."/>
            <person name="Kamikawa R."/>
            <person name="Inagaki Y."/>
            <person name="Hashimoto T."/>
        </authorList>
    </citation>
    <scope>NUCLEOTIDE SEQUENCE [LARGE SCALE GENOMIC DNA]</scope>
    <source>
        <strain evidence="8">NY0173</strain>
    </source>
</reference>
<keyword evidence="3 4" id="KW-0505">Motor protein</keyword>
<comment type="caution">
    <text evidence="8">The sequence shown here is derived from an EMBL/GenBank/DDBJ whole genome shotgun (WGS) entry which is preliminary data.</text>
</comment>
<dbReference type="PROSITE" id="PS50067">
    <property type="entry name" value="KINESIN_MOTOR_2"/>
    <property type="match status" value="1"/>
</dbReference>
<evidence type="ECO:0000259" key="7">
    <source>
        <dbReference type="PROSITE" id="PS50067"/>
    </source>
</evidence>
<keyword evidence="1 3" id="KW-0547">Nucleotide-binding</keyword>
<feature type="region of interest" description="Disordered" evidence="6">
    <location>
        <begin position="170"/>
        <end position="214"/>
    </location>
</feature>
<dbReference type="InterPro" id="IPR027640">
    <property type="entry name" value="Kinesin-like_fam"/>
</dbReference>
<evidence type="ECO:0000256" key="5">
    <source>
        <dbReference type="SAM" id="Coils"/>
    </source>
</evidence>
<keyword evidence="4" id="KW-0493">Microtubule</keyword>
<dbReference type="PRINTS" id="PR00380">
    <property type="entry name" value="KINESINHEAVY"/>
</dbReference>
<feature type="coiled-coil region" evidence="5">
    <location>
        <begin position="24"/>
        <end position="72"/>
    </location>
</feature>
<dbReference type="OrthoDB" id="3176171at2759"/>
<dbReference type="InterPro" id="IPR019821">
    <property type="entry name" value="Kinesin_motor_CS"/>
</dbReference>
<dbReference type="PROSITE" id="PS00411">
    <property type="entry name" value="KINESIN_MOTOR_1"/>
    <property type="match status" value="1"/>
</dbReference>
<feature type="domain" description="Kinesin motor" evidence="7">
    <location>
        <begin position="72"/>
        <end position="461"/>
    </location>
</feature>
<dbReference type="InterPro" id="IPR027417">
    <property type="entry name" value="P-loop_NTPase"/>
</dbReference>
<dbReference type="Gene3D" id="3.40.850.10">
    <property type="entry name" value="Kinesin motor domain"/>
    <property type="match status" value="1"/>
</dbReference>
<dbReference type="SMART" id="SM00129">
    <property type="entry name" value="KISc"/>
    <property type="match status" value="1"/>
</dbReference>
<name>A0A9K3CV50_9EUKA</name>
<evidence type="ECO:0000256" key="2">
    <source>
        <dbReference type="ARBA" id="ARBA00022840"/>
    </source>
</evidence>
<dbReference type="EMBL" id="BDIP01001167">
    <property type="protein sequence ID" value="GIQ83761.1"/>
    <property type="molecule type" value="Genomic_DNA"/>
</dbReference>
<feature type="compositionally biased region" description="Polar residues" evidence="6">
    <location>
        <begin position="171"/>
        <end position="181"/>
    </location>
</feature>
<dbReference type="Pfam" id="PF00225">
    <property type="entry name" value="Kinesin"/>
    <property type="match status" value="1"/>
</dbReference>
<dbReference type="PANTHER" id="PTHR47972:SF28">
    <property type="entry name" value="KINESIN-LIKE PROTEIN KLP-3"/>
    <property type="match status" value="1"/>
</dbReference>
<feature type="binding site" evidence="3">
    <location>
        <begin position="167"/>
        <end position="174"/>
    </location>
    <ligand>
        <name>ATP</name>
        <dbReference type="ChEBI" id="CHEBI:30616"/>
    </ligand>
</feature>
<keyword evidence="5" id="KW-0175">Coiled coil</keyword>
<dbReference type="SUPFAM" id="SSF52540">
    <property type="entry name" value="P-loop containing nucleoside triphosphate hydrolases"/>
    <property type="match status" value="1"/>
</dbReference>
<keyword evidence="2 3" id="KW-0067">ATP-binding</keyword>
<dbReference type="PANTHER" id="PTHR47972">
    <property type="entry name" value="KINESIN-LIKE PROTEIN KLP-3"/>
    <property type="match status" value="1"/>
</dbReference>
<evidence type="ECO:0000256" key="3">
    <source>
        <dbReference type="PROSITE-ProRule" id="PRU00283"/>
    </source>
</evidence>
<evidence type="ECO:0000256" key="6">
    <source>
        <dbReference type="SAM" id="MobiDB-lite"/>
    </source>
</evidence>
<dbReference type="Proteomes" id="UP000265618">
    <property type="component" value="Unassembled WGS sequence"/>
</dbReference>
<evidence type="ECO:0000313" key="8">
    <source>
        <dbReference type="EMBL" id="GIQ83761.1"/>
    </source>
</evidence>
<dbReference type="GO" id="GO:0005874">
    <property type="term" value="C:microtubule"/>
    <property type="evidence" value="ECO:0007669"/>
    <property type="project" value="UniProtKB-KW"/>
</dbReference>
<gene>
    <name evidence="8" type="ORF">KIPB_005131</name>
</gene>
<accession>A0A9K3CV50</accession>
<dbReference type="GO" id="GO:0008017">
    <property type="term" value="F:microtubule binding"/>
    <property type="evidence" value="ECO:0007669"/>
    <property type="project" value="InterPro"/>
</dbReference>
<dbReference type="GO" id="GO:0007018">
    <property type="term" value="P:microtubule-based movement"/>
    <property type="evidence" value="ECO:0007669"/>
    <property type="project" value="InterPro"/>
</dbReference>
<keyword evidence="9" id="KW-1185">Reference proteome</keyword>
<evidence type="ECO:0000256" key="4">
    <source>
        <dbReference type="RuleBase" id="RU000394"/>
    </source>
</evidence>
<dbReference type="GO" id="GO:0003777">
    <property type="term" value="F:microtubule motor activity"/>
    <property type="evidence" value="ECO:0007669"/>
    <property type="project" value="InterPro"/>
</dbReference>
<sequence length="473" mass="51966">ETLSSVNTQLIGVQQELEDTKSTLAESMSNKTQSEQQLVELTQKNKALMHRLVQANQARRDLHNKIQDMKGAIRVFCRVRPPQKPRPSGVGETFKFPGRETGGERTKLNVYTTVTRVDGRKEEHVAKHDFFDRVFSMTDGQADVYREVDDLVQSALDGYKVCVFAFGQTGSGKTHTMQGPPSMSFEAPSTGDVDMTSSKDRAPRQLDTPPKDAGIIPRAAHSIFTRLTAMEADGWRSSCTAQFLEIYNEKPRDLINAASELRIVSVGQGQGQKAKSSTGTDRDVVVQNWSATPVDSTASVLRLLKRAVNNRQQASTECNERSSRSHSLFRLNITLEREEETLEGESRTVTLNGQLNLIDLAGSERLEKSKATGPRLKETQAINNSLMELSSVIGALKARMKGKKAGRGPFVGFKNSKLTTLLEPALTGSSKTLMLVTLCSDAESVAESVNSLRFARKVAGCEAGKAERNVSQQ</sequence>
<dbReference type="AlphaFoldDB" id="A0A9K3CV50"/>
<feature type="region of interest" description="Disordered" evidence="6">
    <location>
        <begin position="82"/>
        <end position="101"/>
    </location>
</feature>
<protein>
    <recommendedName>
        <fullName evidence="4">Kinesin-like protein</fullName>
    </recommendedName>
</protein>